<dbReference type="Gene3D" id="3.40.470.10">
    <property type="entry name" value="Uracil-DNA glycosylase-like domain"/>
    <property type="match status" value="1"/>
</dbReference>
<feature type="compositionally biased region" description="Pro residues" evidence="4">
    <location>
        <begin position="55"/>
        <end position="69"/>
    </location>
</feature>
<dbReference type="GO" id="GO:0004844">
    <property type="term" value="F:uracil DNA N-glycosylase activity"/>
    <property type="evidence" value="ECO:0007669"/>
    <property type="project" value="TreeGrafter"/>
</dbReference>
<feature type="compositionally biased region" description="Low complexity" evidence="4">
    <location>
        <begin position="76"/>
        <end position="92"/>
    </location>
</feature>
<evidence type="ECO:0000256" key="3">
    <source>
        <dbReference type="ARBA" id="ARBA00023204"/>
    </source>
</evidence>
<sequence length="302" mass="33580">MTSQSQEENNNNNNDNDVSPKPPTFQGRLNLTSFMFTPKSTSTPGPPRLHSTPSETPPPPQPSQTPSKPPPKRKAPSSSTSSPRKRPSTPSSYAPPSKYAHMPLLPDAITPNLLVLFVGLNPGILTSSTGHAYAHPTNLFWRLLHSSGITPRLCSPTEDRQMPELYSLGLTNIVARPTKNGAELSKKEMDDGVSILEEKVRTNKPEVVCVVGKSIWESLWRVKHGKAIKKEEFRYGWQVGKEEYMGQSEEWKGARVFVASSTSGLAATLKPAEKEAIWKELGDWVVERRKEREEEEVKEEQG</sequence>
<dbReference type="Proteomes" id="UP001301958">
    <property type="component" value="Unassembled WGS sequence"/>
</dbReference>
<dbReference type="FunFam" id="3.40.470.10:FF:000010">
    <property type="entry name" value="G/U mismatch-specific DNA glycosylase"/>
    <property type="match status" value="1"/>
</dbReference>
<keyword evidence="1" id="KW-0227">DNA damage</keyword>
<protein>
    <submittedName>
        <fullName evidence="6">Uracil-DNA glycosylase-like protein</fullName>
    </submittedName>
</protein>
<evidence type="ECO:0000313" key="6">
    <source>
        <dbReference type="EMBL" id="KAK4229711.1"/>
    </source>
</evidence>
<gene>
    <name evidence="6" type="ORF">QBC38DRAFT_497278</name>
</gene>
<dbReference type="InterPro" id="IPR005122">
    <property type="entry name" value="Uracil-DNA_glycosylase-like"/>
</dbReference>
<keyword evidence="2" id="KW-0378">Hydrolase</keyword>
<dbReference type="InterPro" id="IPR036895">
    <property type="entry name" value="Uracil-DNA_glycosylase-like_sf"/>
</dbReference>
<dbReference type="SMART" id="SM00987">
    <property type="entry name" value="UreE_C"/>
    <property type="match status" value="1"/>
</dbReference>
<dbReference type="PANTHER" id="PTHR12159">
    <property type="entry name" value="G/T AND G/U MISMATCH-SPECIFIC DNA GLYCOSYLASE"/>
    <property type="match status" value="1"/>
</dbReference>
<keyword evidence="7" id="KW-1185">Reference proteome</keyword>
<dbReference type="CDD" id="cd10028">
    <property type="entry name" value="UDG-F2_TDG_MUG"/>
    <property type="match status" value="1"/>
</dbReference>
<evidence type="ECO:0000256" key="4">
    <source>
        <dbReference type="SAM" id="MobiDB-lite"/>
    </source>
</evidence>
<dbReference type="PANTHER" id="PTHR12159:SF9">
    <property type="entry name" value="G_T MISMATCH-SPECIFIC THYMINE DNA GLYCOSYLASE"/>
    <property type="match status" value="1"/>
</dbReference>
<dbReference type="GO" id="GO:0006285">
    <property type="term" value="P:base-excision repair, AP site formation"/>
    <property type="evidence" value="ECO:0007669"/>
    <property type="project" value="InterPro"/>
</dbReference>
<dbReference type="AlphaFoldDB" id="A0AAN7GYK6"/>
<proteinExistence type="predicted"/>
<reference evidence="6" key="1">
    <citation type="journal article" date="2023" name="Mol. Phylogenet. Evol.">
        <title>Genome-scale phylogeny and comparative genomics of the fungal order Sordariales.</title>
        <authorList>
            <person name="Hensen N."/>
            <person name="Bonometti L."/>
            <person name="Westerberg I."/>
            <person name="Brannstrom I.O."/>
            <person name="Guillou S."/>
            <person name="Cros-Aarteil S."/>
            <person name="Calhoun S."/>
            <person name="Haridas S."/>
            <person name="Kuo A."/>
            <person name="Mondo S."/>
            <person name="Pangilinan J."/>
            <person name="Riley R."/>
            <person name="LaButti K."/>
            <person name="Andreopoulos B."/>
            <person name="Lipzen A."/>
            <person name="Chen C."/>
            <person name="Yan M."/>
            <person name="Daum C."/>
            <person name="Ng V."/>
            <person name="Clum A."/>
            <person name="Steindorff A."/>
            <person name="Ohm R.A."/>
            <person name="Martin F."/>
            <person name="Silar P."/>
            <person name="Natvig D.O."/>
            <person name="Lalanne C."/>
            <person name="Gautier V."/>
            <person name="Ament-Velasquez S.L."/>
            <person name="Kruys A."/>
            <person name="Hutchinson M.I."/>
            <person name="Powell A.J."/>
            <person name="Barry K."/>
            <person name="Miller A.N."/>
            <person name="Grigoriev I.V."/>
            <person name="Debuchy R."/>
            <person name="Gladieux P."/>
            <person name="Hiltunen Thoren M."/>
            <person name="Johannesson H."/>
        </authorList>
    </citation>
    <scope>NUCLEOTIDE SEQUENCE</scope>
    <source>
        <strain evidence="6">CBS 990.96</strain>
    </source>
</reference>
<dbReference type="InterPro" id="IPR015637">
    <property type="entry name" value="MUG/TDG"/>
</dbReference>
<keyword evidence="3" id="KW-0234">DNA repair</keyword>
<comment type="caution">
    <text evidence="6">The sequence shown here is derived from an EMBL/GenBank/DDBJ whole genome shotgun (WGS) entry which is preliminary data.</text>
</comment>
<organism evidence="6 7">
    <name type="scientific">Podospora fimiseda</name>
    <dbReference type="NCBI Taxonomy" id="252190"/>
    <lineage>
        <taxon>Eukaryota</taxon>
        <taxon>Fungi</taxon>
        <taxon>Dikarya</taxon>
        <taxon>Ascomycota</taxon>
        <taxon>Pezizomycotina</taxon>
        <taxon>Sordariomycetes</taxon>
        <taxon>Sordariomycetidae</taxon>
        <taxon>Sordariales</taxon>
        <taxon>Podosporaceae</taxon>
        <taxon>Podospora</taxon>
    </lineage>
</organism>
<dbReference type="Pfam" id="PF03167">
    <property type="entry name" value="UDG"/>
    <property type="match status" value="1"/>
</dbReference>
<dbReference type="EMBL" id="MU865305">
    <property type="protein sequence ID" value="KAK4229711.1"/>
    <property type="molecule type" value="Genomic_DNA"/>
</dbReference>
<dbReference type="SMART" id="SM00986">
    <property type="entry name" value="UDG"/>
    <property type="match status" value="1"/>
</dbReference>
<dbReference type="GO" id="GO:0008263">
    <property type="term" value="F:pyrimidine-specific mismatch base pair DNA N-glycosylase activity"/>
    <property type="evidence" value="ECO:0007669"/>
    <property type="project" value="TreeGrafter"/>
</dbReference>
<evidence type="ECO:0000313" key="7">
    <source>
        <dbReference type="Proteomes" id="UP001301958"/>
    </source>
</evidence>
<feature type="domain" description="Uracil-DNA glycosylase-like" evidence="5">
    <location>
        <begin position="106"/>
        <end position="282"/>
    </location>
</feature>
<dbReference type="SUPFAM" id="SSF52141">
    <property type="entry name" value="Uracil-DNA glycosylase-like"/>
    <property type="match status" value="1"/>
</dbReference>
<evidence type="ECO:0000256" key="1">
    <source>
        <dbReference type="ARBA" id="ARBA00022763"/>
    </source>
</evidence>
<evidence type="ECO:0000259" key="5">
    <source>
        <dbReference type="SMART" id="SM00986"/>
    </source>
</evidence>
<name>A0AAN7GYK6_9PEZI</name>
<feature type="region of interest" description="Disordered" evidence="4">
    <location>
        <begin position="1"/>
        <end position="96"/>
    </location>
</feature>
<accession>A0AAN7GYK6</accession>
<feature type="compositionally biased region" description="Polar residues" evidence="4">
    <location>
        <begin position="27"/>
        <end position="43"/>
    </location>
</feature>
<evidence type="ECO:0000256" key="2">
    <source>
        <dbReference type="ARBA" id="ARBA00022801"/>
    </source>
</evidence>
<reference evidence="6" key="2">
    <citation type="submission" date="2023-05" db="EMBL/GenBank/DDBJ databases">
        <authorList>
            <consortium name="Lawrence Berkeley National Laboratory"/>
            <person name="Steindorff A."/>
            <person name="Hensen N."/>
            <person name="Bonometti L."/>
            <person name="Westerberg I."/>
            <person name="Brannstrom I.O."/>
            <person name="Guillou S."/>
            <person name="Cros-Aarteil S."/>
            <person name="Calhoun S."/>
            <person name="Haridas S."/>
            <person name="Kuo A."/>
            <person name="Mondo S."/>
            <person name="Pangilinan J."/>
            <person name="Riley R."/>
            <person name="Labutti K."/>
            <person name="Andreopoulos B."/>
            <person name="Lipzen A."/>
            <person name="Chen C."/>
            <person name="Yanf M."/>
            <person name="Daum C."/>
            <person name="Ng V."/>
            <person name="Clum A."/>
            <person name="Ohm R."/>
            <person name="Martin F."/>
            <person name="Silar P."/>
            <person name="Natvig D."/>
            <person name="Lalanne C."/>
            <person name="Gautier V."/>
            <person name="Ament-Velasquez S.L."/>
            <person name="Kruys A."/>
            <person name="Hutchinson M.I."/>
            <person name="Powell A.J."/>
            <person name="Barry K."/>
            <person name="Miller A.N."/>
            <person name="Grigoriev I.V."/>
            <person name="Debuchy R."/>
            <person name="Gladieux P."/>
            <person name="Thoren M.H."/>
            <person name="Johannesson H."/>
        </authorList>
    </citation>
    <scope>NUCLEOTIDE SEQUENCE</scope>
    <source>
        <strain evidence="6">CBS 990.96</strain>
    </source>
</reference>